<dbReference type="Pfam" id="PF13676">
    <property type="entry name" value="TIR_2"/>
    <property type="match status" value="1"/>
</dbReference>
<dbReference type="Gene3D" id="3.40.50.10140">
    <property type="entry name" value="Toll/interleukin-1 receptor homology (TIR) domain"/>
    <property type="match status" value="1"/>
</dbReference>
<evidence type="ECO:0000313" key="3">
    <source>
        <dbReference type="Proteomes" id="UP000494110"/>
    </source>
</evidence>
<gene>
    <name evidence="2" type="ORF">BLA39750_00862</name>
</gene>
<dbReference type="EMBL" id="CABVQN010000003">
    <property type="protein sequence ID" value="VWC75832.1"/>
    <property type="molecule type" value="Genomic_DNA"/>
</dbReference>
<protein>
    <submittedName>
        <fullName evidence="2">SEFIR domain-containing protein</fullName>
    </submittedName>
</protein>
<reference evidence="2 3" key="1">
    <citation type="submission" date="2019-09" db="EMBL/GenBank/DDBJ databases">
        <authorList>
            <person name="Depoorter E."/>
        </authorList>
    </citation>
    <scope>NUCLEOTIDE SEQUENCE [LARGE SCALE GENOMIC DNA]</scope>
    <source>
        <strain evidence="2">R-39750</strain>
    </source>
</reference>
<organism evidence="2 3">
    <name type="scientific">Burkholderia lata (strain ATCC 17760 / DSM 23089 / LMG 22485 / NCIMB 9086 / R18194 / 383)</name>
    <dbReference type="NCBI Taxonomy" id="482957"/>
    <lineage>
        <taxon>Bacteria</taxon>
        <taxon>Pseudomonadati</taxon>
        <taxon>Pseudomonadota</taxon>
        <taxon>Betaproteobacteria</taxon>
        <taxon>Burkholderiales</taxon>
        <taxon>Burkholderiaceae</taxon>
        <taxon>Burkholderia</taxon>
        <taxon>Burkholderia cepacia complex</taxon>
    </lineage>
</organism>
<dbReference type="InterPro" id="IPR035897">
    <property type="entry name" value="Toll_tir_struct_dom_sf"/>
</dbReference>
<evidence type="ECO:0000259" key="1">
    <source>
        <dbReference type="PROSITE" id="PS50104"/>
    </source>
</evidence>
<sequence>MSSPPRVFVSHASEDKERFVNRFAARLRENGIDAWLDKWEMLPGDSLVDKIFEEGLKGAQAVIIVLSSVSVGKPWVREELNAAVVKRISTGSKLIPVVIDNCDVPEALKSTLWQRIENFESYQDSFDRILAAIFGTSDRPPIGTPPPYTPHLAQTIGTLTKVDSLVLRLACEEAIATGSALIEPEELYVRDGKPLLPETELRDAMEMLEQQYLVRVHHMIGSSLSSFQITTHGFEEYARTYIPGYDALVRDVASTLVNRQKETDQAIAADLGKPLFIVQHILQVLEDAGHLKLSKNIGGPQHVYNVAASLRRALAS</sequence>
<feature type="domain" description="TIR" evidence="1">
    <location>
        <begin position="3"/>
        <end position="134"/>
    </location>
</feature>
<accession>A0A6P2UGH9</accession>
<dbReference type="InterPro" id="IPR000157">
    <property type="entry name" value="TIR_dom"/>
</dbReference>
<evidence type="ECO:0000313" key="2">
    <source>
        <dbReference type="EMBL" id="VWC75832.1"/>
    </source>
</evidence>
<dbReference type="SUPFAM" id="SSF52200">
    <property type="entry name" value="Toll/Interleukin receptor TIR domain"/>
    <property type="match status" value="1"/>
</dbReference>
<name>A0A6P2UGH9_BURL3</name>
<dbReference type="AlphaFoldDB" id="A0A6P2UGH9"/>
<dbReference type="Proteomes" id="UP000494110">
    <property type="component" value="Unassembled WGS sequence"/>
</dbReference>
<dbReference type="GO" id="GO:0007165">
    <property type="term" value="P:signal transduction"/>
    <property type="evidence" value="ECO:0007669"/>
    <property type="project" value="InterPro"/>
</dbReference>
<dbReference type="SMART" id="SM00255">
    <property type="entry name" value="TIR"/>
    <property type="match status" value="1"/>
</dbReference>
<proteinExistence type="predicted"/>
<dbReference type="PROSITE" id="PS50104">
    <property type="entry name" value="TIR"/>
    <property type="match status" value="1"/>
</dbReference>
<dbReference type="RefSeq" id="WP_175011018.1">
    <property type="nucleotide sequence ID" value="NZ_CABVQN010000003.1"/>
</dbReference>